<protein>
    <submittedName>
        <fullName evidence="1">Uncharacterized protein</fullName>
    </submittedName>
</protein>
<name>A0A6I6LB20_9SPHN</name>
<dbReference type="Proteomes" id="UP000428803">
    <property type="component" value="Chromosome"/>
</dbReference>
<proteinExistence type="predicted"/>
<evidence type="ECO:0000313" key="1">
    <source>
        <dbReference type="EMBL" id="QGY81287.1"/>
    </source>
</evidence>
<dbReference type="KEGG" id="slaa:EUU25_12075"/>
<evidence type="ECO:0000313" key="2">
    <source>
        <dbReference type="Proteomes" id="UP000428803"/>
    </source>
</evidence>
<sequence>MRRTLIAIVVLVVIFDAAWIVNRPSPEEPEYSVCLSCGESFFKDGGLHLEDESKLPVWDGKRWTLNGQTLPSISSEVGKRPLENDNRCVFEYRLQEDVTFGDFLSAQKQAEDAGSSIMILTSKFDENWARRAKNFDWVLFNSTKKNIVCRAAGSKPSTK</sequence>
<reference evidence="2" key="1">
    <citation type="submission" date="2019-01" db="EMBL/GenBank/DDBJ databases">
        <title>Sphingorhabdus lacus sp.nov., isolated from an oligotrophic freshwater lake.</title>
        <authorList>
            <person name="Park M."/>
        </authorList>
    </citation>
    <scope>NUCLEOTIDE SEQUENCE [LARGE SCALE GENOMIC DNA]</scope>
    <source>
        <strain evidence="2">IMCC1753</strain>
    </source>
</reference>
<dbReference type="RefSeq" id="WP_158901314.1">
    <property type="nucleotide sequence ID" value="NZ_CP035733.1"/>
</dbReference>
<gene>
    <name evidence="1" type="ORF">EUU25_12075</name>
</gene>
<dbReference type="AlphaFoldDB" id="A0A6I6LB20"/>
<organism evidence="1 2">
    <name type="scientific">Sphingorhabdus lacus</name>
    <dbReference type="NCBI Taxonomy" id="392610"/>
    <lineage>
        <taxon>Bacteria</taxon>
        <taxon>Pseudomonadati</taxon>
        <taxon>Pseudomonadota</taxon>
        <taxon>Alphaproteobacteria</taxon>
        <taxon>Sphingomonadales</taxon>
        <taxon>Sphingomonadaceae</taxon>
        <taxon>Sphingorhabdus</taxon>
    </lineage>
</organism>
<accession>A0A6I6LB20</accession>
<dbReference type="EMBL" id="CP035733">
    <property type="protein sequence ID" value="QGY81287.1"/>
    <property type="molecule type" value="Genomic_DNA"/>
</dbReference>
<keyword evidence="2" id="KW-1185">Reference proteome</keyword>